<comment type="catalytic activity">
    <reaction evidence="1">
        <text>S-ubiquitinyl-[E2 ubiquitin-conjugating enzyme]-L-cysteine + [acceptor protein]-L-lysine = [E2 ubiquitin-conjugating enzyme]-L-cysteine + N(6)-ubiquitinyl-[acceptor protein]-L-lysine.</text>
        <dbReference type="EC" id="2.3.2.27"/>
    </reaction>
</comment>
<evidence type="ECO:0000256" key="2">
    <source>
        <dbReference type="ARBA" id="ARBA00004906"/>
    </source>
</evidence>
<dbReference type="CDD" id="cd20387">
    <property type="entry name" value="Tudor_UHRF_rpt1"/>
    <property type="match status" value="1"/>
</dbReference>
<keyword evidence="11" id="KW-0131">Cell cycle</keyword>
<feature type="compositionally biased region" description="Basic and acidic residues" evidence="14">
    <location>
        <begin position="90"/>
        <end position="101"/>
    </location>
</feature>
<evidence type="ECO:0000259" key="17">
    <source>
        <dbReference type="PROSITE" id="PS50089"/>
    </source>
</evidence>
<keyword evidence="7" id="KW-0833">Ubl conjugation pathway</keyword>
<dbReference type="PROSITE" id="PS50016">
    <property type="entry name" value="ZF_PHD_2"/>
    <property type="match status" value="1"/>
</dbReference>
<dbReference type="Gene3D" id="2.30.30.1150">
    <property type="match status" value="1"/>
</dbReference>
<dbReference type="InterPro" id="IPR045134">
    <property type="entry name" value="UHRF1/2-like"/>
</dbReference>
<feature type="domain" description="YDG" evidence="18">
    <location>
        <begin position="380"/>
        <end position="541"/>
    </location>
</feature>
<feature type="region of interest" description="Disordered" evidence="14">
    <location>
        <begin position="84"/>
        <end position="107"/>
    </location>
</feature>
<feature type="domain" description="Ubiquitin-like" evidence="16">
    <location>
        <begin position="2"/>
        <end position="74"/>
    </location>
</feature>
<dbReference type="InterPro" id="IPR029071">
    <property type="entry name" value="Ubiquitin-like_domsf"/>
</dbReference>
<dbReference type="PROSITE" id="PS50089">
    <property type="entry name" value="ZF_RING_2"/>
    <property type="match status" value="2"/>
</dbReference>
<gene>
    <name evidence="19" type="ORF">DBV15_02532</name>
</gene>
<evidence type="ECO:0000256" key="7">
    <source>
        <dbReference type="ARBA" id="ARBA00022786"/>
    </source>
</evidence>
<evidence type="ECO:0000256" key="12">
    <source>
        <dbReference type="PROSITE-ProRule" id="PRU00175"/>
    </source>
</evidence>
<dbReference type="EC" id="2.3.2.27" evidence="3"/>
<dbReference type="SMART" id="SM00249">
    <property type="entry name" value="PHD"/>
    <property type="match status" value="1"/>
</dbReference>
<dbReference type="SUPFAM" id="SSF57903">
    <property type="entry name" value="FYVE/PHD zinc finger"/>
    <property type="match status" value="1"/>
</dbReference>
<dbReference type="PROSITE" id="PS51015">
    <property type="entry name" value="YDG"/>
    <property type="match status" value="1"/>
</dbReference>
<sequence>MSSIKVRHAYTKKEISVTFSTLITVEDVKHEVEKQLHVKKDLQRLIYCGKELEDGYHLYDYNACFDHVILLIEKPAVDNVENKVTSANEESTKKEKNSEQEKQEEDAEELEKAESLYYKIGDAVDCKEERTGAWFEAIIKYIYKKGDEVFYKILWESDNSYDNVSEAYIRPRARRSVQVDELSVGQKVMINYNTDDYKITGWWYDYTIADIMKKRGRYELVGQLHYENGSELCIRKTVREEIYAIEAPKLLTERTAEDERFMMSNGKCRPVPANCEECRDKPDRGCRSCGCNICAGKENEESLLICDECENMFHLQCLTPPLLEVPQETYWYCPDCKIDENEIVKVGDKLKGRKKKYGRGGMANVRRQEICYMVPHHHSGPIPGVDVGTTWKFRIQVSEAGVHRPPVGGIHGREDDCAYSIVFSGGYKDDYDIGDEFVYSGSGGRDLSGNKRTNKEQSKDQELTRMNLALAKSCDAPVNDEEGATASDWKKGKEIRVVRNYKLKSKYAPEEGNRYDGIYKVVRYYPVEESGFRVWKYVLRRDDPIPAPWTKEGKKRIASLNLKMLYPKGYLKDEKTMKTFDETGAKTEKRLANGDEEDDVDIKKYKKIKHGYDLDNKLKDLIKNDKINTELWNECLATLSGGKPAFLNSVSARFKCACCQGILYKPVTTPCGHNFCLKCLKRAFESNIHFCPLCKHNLSEIDFKINNHLSSALLLIYPGYKGEQ</sequence>
<dbReference type="AlphaFoldDB" id="A0A4S2KSI4"/>
<evidence type="ECO:0000259" key="18">
    <source>
        <dbReference type="PROSITE" id="PS51015"/>
    </source>
</evidence>
<comment type="caution">
    <text evidence="19">The sequence shown here is derived from an EMBL/GenBank/DDBJ whole genome shotgun (WGS) entry which is preliminary data.</text>
</comment>
<evidence type="ECO:0000256" key="3">
    <source>
        <dbReference type="ARBA" id="ARBA00012483"/>
    </source>
</evidence>
<dbReference type="PROSITE" id="PS50053">
    <property type="entry name" value="UBIQUITIN_2"/>
    <property type="match status" value="1"/>
</dbReference>
<dbReference type="EMBL" id="QBLH01001194">
    <property type="protein sequence ID" value="TGZ52730.1"/>
    <property type="molecule type" value="Genomic_DNA"/>
</dbReference>
<dbReference type="Pfam" id="PF12148">
    <property type="entry name" value="TTD"/>
    <property type="match status" value="1"/>
</dbReference>
<feature type="domain" description="PHD-type" evidence="15">
    <location>
        <begin position="288"/>
        <end position="339"/>
    </location>
</feature>
<dbReference type="UniPathway" id="UPA00143"/>
<keyword evidence="8" id="KW-0862">Zinc</keyword>
<feature type="domain" description="RING-type" evidence="17">
    <location>
        <begin position="291"/>
        <end position="337"/>
    </location>
</feature>
<keyword evidence="5" id="KW-0479">Metal-binding</keyword>
<evidence type="ECO:0000256" key="4">
    <source>
        <dbReference type="ARBA" id="ARBA00022679"/>
    </source>
</evidence>
<dbReference type="CDD" id="cd15525">
    <property type="entry name" value="PHD_UHRF1_2"/>
    <property type="match status" value="1"/>
</dbReference>
<organism evidence="19 20">
    <name type="scientific">Temnothorax longispinosus</name>
    <dbReference type="NCBI Taxonomy" id="300112"/>
    <lineage>
        <taxon>Eukaryota</taxon>
        <taxon>Metazoa</taxon>
        <taxon>Ecdysozoa</taxon>
        <taxon>Arthropoda</taxon>
        <taxon>Hexapoda</taxon>
        <taxon>Insecta</taxon>
        <taxon>Pterygota</taxon>
        <taxon>Neoptera</taxon>
        <taxon>Endopterygota</taxon>
        <taxon>Hymenoptera</taxon>
        <taxon>Apocrita</taxon>
        <taxon>Aculeata</taxon>
        <taxon>Formicoidea</taxon>
        <taxon>Formicidae</taxon>
        <taxon>Myrmicinae</taxon>
        <taxon>Temnothorax</taxon>
    </lineage>
</organism>
<dbReference type="Gene3D" id="3.30.40.10">
    <property type="entry name" value="Zinc/RING finger domain, C3HC4 (zinc finger)"/>
    <property type="match status" value="1"/>
</dbReference>
<evidence type="ECO:0000256" key="14">
    <source>
        <dbReference type="SAM" id="MobiDB-lite"/>
    </source>
</evidence>
<dbReference type="SMART" id="SM00466">
    <property type="entry name" value="SRA"/>
    <property type="match status" value="1"/>
</dbReference>
<dbReference type="PROSITE" id="PS00518">
    <property type="entry name" value="ZF_RING_1"/>
    <property type="match status" value="1"/>
</dbReference>
<dbReference type="GO" id="GO:0044027">
    <property type="term" value="P:negative regulation of gene expression via chromosomal CpG island methylation"/>
    <property type="evidence" value="ECO:0007669"/>
    <property type="project" value="TreeGrafter"/>
</dbReference>
<dbReference type="InterPro" id="IPR015947">
    <property type="entry name" value="PUA-like_sf"/>
</dbReference>
<dbReference type="Pfam" id="PF00628">
    <property type="entry name" value="PHD"/>
    <property type="match status" value="1"/>
</dbReference>
<evidence type="ECO:0000259" key="16">
    <source>
        <dbReference type="PROSITE" id="PS50053"/>
    </source>
</evidence>
<evidence type="ECO:0000256" key="5">
    <source>
        <dbReference type="ARBA" id="ARBA00022723"/>
    </source>
</evidence>
<accession>A0A4S2KSI4</accession>
<dbReference type="InterPro" id="IPR000626">
    <property type="entry name" value="Ubiquitin-like_dom"/>
</dbReference>
<keyword evidence="20" id="KW-1185">Reference proteome</keyword>
<comment type="subcellular location">
    <subcellularLocation>
        <location evidence="13">Nucleus</location>
    </subcellularLocation>
</comment>
<evidence type="ECO:0000256" key="10">
    <source>
        <dbReference type="ARBA" id="ARBA00023242"/>
    </source>
</evidence>
<dbReference type="GO" id="GO:0008270">
    <property type="term" value="F:zinc ion binding"/>
    <property type="evidence" value="ECO:0007669"/>
    <property type="project" value="UniProtKB-KW"/>
</dbReference>
<evidence type="ECO:0000256" key="11">
    <source>
        <dbReference type="ARBA" id="ARBA00023306"/>
    </source>
</evidence>
<dbReference type="GO" id="GO:0061630">
    <property type="term" value="F:ubiquitin protein ligase activity"/>
    <property type="evidence" value="ECO:0007669"/>
    <property type="project" value="UniProtKB-EC"/>
</dbReference>
<evidence type="ECO:0000313" key="20">
    <source>
        <dbReference type="Proteomes" id="UP000310200"/>
    </source>
</evidence>
<dbReference type="InterPro" id="IPR021991">
    <property type="entry name" value="TTD_dom"/>
</dbReference>
<dbReference type="GO" id="GO:0003677">
    <property type="term" value="F:DNA binding"/>
    <property type="evidence" value="ECO:0007669"/>
    <property type="project" value="UniProtKB-KW"/>
</dbReference>
<name>A0A4S2KSI4_9HYME</name>
<evidence type="ECO:0000256" key="13">
    <source>
        <dbReference type="PROSITE-ProRule" id="PRU00358"/>
    </source>
</evidence>
<evidence type="ECO:0000256" key="9">
    <source>
        <dbReference type="ARBA" id="ARBA00023125"/>
    </source>
</evidence>
<evidence type="ECO:0000259" key="15">
    <source>
        <dbReference type="PROSITE" id="PS50016"/>
    </source>
</evidence>
<dbReference type="InterPro" id="IPR003105">
    <property type="entry name" value="SRA_YDG"/>
</dbReference>
<keyword evidence="6 12" id="KW-0863">Zinc-finger</keyword>
<dbReference type="InterPro" id="IPR001841">
    <property type="entry name" value="Znf_RING"/>
</dbReference>
<dbReference type="PANTHER" id="PTHR14140:SF45">
    <property type="entry name" value="RING-TYPE E3 UBIQUITIN TRANSFERASE"/>
    <property type="match status" value="1"/>
</dbReference>
<protein>
    <recommendedName>
        <fullName evidence="3">RING-type E3 ubiquitin transferase</fullName>
        <ecNumber evidence="3">2.3.2.27</ecNumber>
    </recommendedName>
</protein>
<dbReference type="Pfam" id="PF13923">
    <property type="entry name" value="zf-C3HC4_2"/>
    <property type="match status" value="1"/>
</dbReference>
<dbReference type="SMART" id="SM00213">
    <property type="entry name" value="UBQ"/>
    <property type="match status" value="1"/>
</dbReference>
<evidence type="ECO:0000256" key="6">
    <source>
        <dbReference type="ARBA" id="ARBA00022771"/>
    </source>
</evidence>
<dbReference type="STRING" id="300112.A0A4S2KSI4"/>
<dbReference type="Gene3D" id="3.10.20.90">
    <property type="entry name" value="Phosphatidylinositol 3-kinase Catalytic Subunit, Chain A, domain 1"/>
    <property type="match status" value="1"/>
</dbReference>
<dbReference type="InterPro" id="IPR036987">
    <property type="entry name" value="SRA-YDG_sf"/>
</dbReference>
<dbReference type="Proteomes" id="UP000310200">
    <property type="component" value="Unassembled WGS sequence"/>
</dbReference>
<dbReference type="SUPFAM" id="SSF57850">
    <property type="entry name" value="RING/U-box"/>
    <property type="match status" value="1"/>
</dbReference>
<dbReference type="SUPFAM" id="SSF54236">
    <property type="entry name" value="Ubiquitin-like"/>
    <property type="match status" value="1"/>
</dbReference>
<dbReference type="InterPro" id="IPR001965">
    <property type="entry name" value="Znf_PHD"/>
</dbReference>
<evidence type="ECO:0000256" key="8">
    <source>
        <dbReference type="ARBA" id="ARBA00022833"/>
    </source>
</evidence>
<dbReference type="Gene3D" id="2.30.30.140">
    <property type="match status" value="1"/>
</dbReference>
<dbReference type="InterPro" id="IPR011011">
    <property type="entry name" value="Znf_FYVE_PHD"/>
</dbReference>
<dbReference type="Pfam" id="PF00240">
    <property type="entry name" value="ubiquitin"/>
    <property type="match status" value="1"/>
</dbReference>
<keyword evidence="9" id="KW-0238">DNA-binding</keyword>
<evidence type="ECO:0000313" key="19">
    <source>
        <dbReference type="EMBL" id="TGZ52730.1"/>
    </source>
</evidence>
<comment type="pathway">
    <text evidence="2">Protein modification; protein ubiquitination.</text>
</comment>
<dbReference type="SUPFAM" id="SSF88697">
    <property type="entry name" value="PUA domain-like"/>
    <property type="match status" value="1"/>
</dbReference>
<dbReference type="GO" id="GO:0005634">
    <property type="term" value="C:nucleus"/>
    <property type="evidence" value="ECO:0007669"/>
    <property type="project" value="UniProtKB-SubCell"/>
</dbReference>
<dbReference type="SMART" id="SM00184">
    <property type="entry name" value="RING"/>
    <property type="match status" value="2"/>
</dbReference>
<dbReference type="InterPro" id="IPR019787">
    <property type="entry name" value="Znf_PHD-finger"/>
</dbReference>
<dbReference type="InterPro" id="IPR017907">
    <property type="entry name" value="Znf_RING_CS"/>
</dbReference>
<dbReference type="InterPro" id="IPR013083">
    <property type="entry name" value="Znf_RING/FYVE/PHD"/>
</dbReference>
<keyword evidence="4" id="KW-0808">Transferase</keyword>
<proteinExistence type="predicted"/>
<dbReference type="PANTHER" id="PTHR14140">
    <property type="entry name" value="E3 UBIQUITIN-PROTEIN LIGASE UHRF-RELATED"/>
    <property type="match status" value="1"/>
</dbReference>
<keyword evidence="10 13" id="KW-0539">Nucleus</keyword>
<reference evidence="19 20" key="1">
    <citation type="journal article" date="2019" name="Philos. Trans. R. Soc. Lond., B, Biol. Sci.">
        <title>Ant behaviour and brain gene expression of defending hosts depend on the ecological success of the intruding social parasite.</title>
        <authorList>
            <person name="Kaur R."/>
            <person name="Stoldt M."/>
            <person name="Jongepier E."/>
            <person name="Feldmeyer B."/>
            <person name="Menzel F."/>
            <person name="Bornberg-Bauer E."/>
            <person name="Foitzik S."/>
        </authorList>
    </citation>
    <scope>NUCLEOTIDE SEQUENCE [LARGE SCALE GENOMIC DNA]</scope>
    <source>
        <tissue evidence="19">Whole body</tissue>
    </source>
</reference>
<feature type="domain" description="RING-type" evidence="17">
    <location>
        <begin position="656"/>
        <end position="695"/>
    </location>
</feature>
<dbReference type="Pfam" id="PF02182">
    <property type="entry name" value="SAD_SRA"/>
    <property type="match status" value="1"/>
</dbReference>
<dbReference type="Gene3D" id="2.30.280.10">
    <property type="entry name" value="SRA-YDG"/>
    <property type="match status" value="1"/>
</dbReference>
<dbReference type="GO" id="GO:0016567">
    <property type="term" value="P:protein ubiquitination"/>
    <property type="evidence" value="ECO:0007669"/>
    <property type="project" value="UniProtKB-UniPathway"/>
</dbReference>
<evidence type="ECO:0000256" key="1">
    <source>
        <dbReference type="ARBA" id="ARBA00000900"/>
    </source>
</evidence>